<evidence type="ECO:0000313" key="6">
    <source>
        <dbReference type="EMBL" id="TXK09716.1"/>
    </source>
</evidence>
<evidence type="ECO:0000256" key="1">
    <source>
        <dbReference type="ARBA" id="ARBA00022723"/>
    </source>
</evidence>
<gene>
    <name evidence="6" type="ORF">FVP77_12505</name>
</gene>
<dbReference type="EMBL" id="VRSV01000002">
    <property type="protein sequence ID" value="TXK09716.1"/>
    <property type="molecule type" value="Genomic_DNA"/>
</dbReference>
<protein>
    <submittedName>
        <fullName evidence="6">TraR/DksA family transcriptional regulator</fullName>
    </submittedName>
</protein>
<dbReference type="GO" id="GO:0008270">
    <property type="term" value="F:zinc ion binding"/>
    <property type="evidence" value="ECO:0007669"/>
    <property type="project" value="UniProtKB-KW"/>
</dbReference>
<feature type="zinc finger region" description="dksA C4-type" evidence="4">
    <location>
        <begin position="77"/>
        <end position="101"/>
    </location>
</feature>
<evidence type="ECO:0000313" key="7">
    <source>
        <dbReference type="Proteomes" id="UP000321034"/>
    </source>
</evidence>
<name>A0A5C8HXN2_9MICO</name>
<dbReference type="AlphaFoldDB" id="A0A5C8HXN2"/>
<evidence type="ECO:0000256" key="3">
    <source>
        <dbReference type="ARBA" id="ARBA00022833"/>
    </source>
</evidence>
<reference evidence="6 7" key="1">
    <citation type="submission" date="2019-08" db="EMBL/GenBank/DDBJ databases">
        <authorList>
            <person name="Dong K."/>
        </authorList>
    </citation>
    <scope>NUCLEOTIDE SEQUENCE [LARGE SCALE GENOMIC DNA]</scope>
    <source>
        <strain evidence="6 7">JCM14558</strain>
    </source>
</reference>
<evidence type="ECO:0000256" key="4">
    <source>
        <dbReference type="PROSITE-ProRule" id="PRU00510"/>
    </source>
</evidence>
<evidence type="ECO:0000256" key="2">
    <source>
        <dbReference type="ARBA" id="ARBA00022771"/>
    </source>
</evidence>
<proteinExistence type="predicted"/>
<dbReference type="OrthoDB" id="9803742at2"/>
<dbReference type="PANTHER" id="PTHR33823">
    <property type="entry name" value="RNA POLYMERASE-BINDING TRANSCRIPTION FACTOR DKSA-RELATED"/>
    <property type="match status" value="1"/>
</dbReference>
<keyword evidence="2" id="KW-0863">Zinc-finger</keyword>
<dbReference type="Proteomes" id="UP000321034">
    <property type="component" value="Unassembled WGS sequence"/>
</dbReference>
<accession>A0A5C8HXN2</accession>
<keyword evidence="3" id="KW-0862">Zinc</keyword>
<dbReference type="Gene3D" id="1.20.120.910">
    <property type="entry name" value="DksA, coiled-coil domain"/>
    <property type="match status" value="1"/>
</dbReference>
<keyword evidence="7" id="KW-1185">Reference proteome</keyword>
<dbReference type="RefSeq" id="WP_147894917.1">
    <property type="nucleotide sequence ID" value="NZ_BAAANR010000001.1"/>
</dbReference>
<dbReference type="PROSITE" id="PS51128">
    <property type="entry name" value="ZF_DKSA_2"/>
    <property type="match status" value="1"/>
</dbReference>
<comment type="caution">
    <text evidence="6">The sequence shown here is derived from an EMBL/GenBank/DDBJ whole genome shotgun (WGS) entry which is preliminary data.</text>
</comment>
<dbReference type="PANTHER" id="PTHR33823:SF4">
    <property type="entry name" value="GENERAL STRESS PROTEIN 16O"/>
    <property type="match status" value="1"/>
</dbReference>
<evidence type="ECO:0000259" key="5">
    <source>
        <dbReference type="Pfam" id="PF01258"/>
    </source>
</evidence>
<dbReference type="SUPFAM" id="SSF57716">
    <property type="entry name" value="Glucocorticoid receptor-like (DNA-binding domain)"/>
    <property type="match status" value="1"/>
</dbReference>
<dbReference type="InterPro" id="IPR000962">
    <property type="entry name" value="Znf_DskA_TraR"/>
</dbReference>
<feature type="domain" description="Zinc finger DksA/TraR C4-type" evidence="5">
    <location>
        <begin position="72"/>
        <end position="105"/>
    </location>
</feature>
<keyword evidence="1" id="KW-0479">Metal-binding</keyword>
<organism evidence="6 7">
    <name type="scientific">Microbacterium hatanonis</name>
    <dbReference type="NCBI Taxonomy" id="404366"/>
    <lineage>
        <taxon>Bacteria</taxon>
        <taxon>Bacillati</taxon>
        <taxon>Actinomycetota</taxon>
        <taxon>Actinomycetes</taxon>
        <taxon>Micrococcales</taxon>
        <taxon>Microbacteriaceae</taxon>
        <taxon>Microbacterium</taxon>
    </lineage>
</organism>
<dbReference type="Pfam" id="PF01258">
    <property type="entry name" value="zf-dskA_traR"/>
    <property type="match status" value="1"/>
</dbReference>
<sequence length="108" mass="11745">MSADTSTPSAPPLDVIRLRRLLEHDLAQRQEIVRQAAPSAAPNLDPVSWATSTATRRVVDQITAALARLDDGTYGRCIRCGERIAGARLDVLPHAENCLDCQRRVDGA</sequence>